<dbReference type="InterPro" id="IPR002478">
    <property type="entry name" value="PUA"/>
</dbReference>
<dbReference type="InterPro" id="IPR015947">
    <property type="entry name" value="PUA-like_sf"/>
</dbReference>
<dbReference type="GO" id="GO:0008033">
    <property type="term" value="P:tRNA processing"/>
    <property type="evidence" value="ECO:0007669"/>
    <property type="project" value="UniProtKB-KW"/>
</dbReference>
<dbReference type="SMART" id="SM00359">
    <property type="entry name" value="PUA"/>
    <property type="match status" value="1"/>
</dbReference>
<dbReference type="PROSITE" id="PS50890">
    <property type="entry name" value="PUA"/>
    <property type="match status" value="1"/>
</dbReference>
<evidence type="ECO:0000313" key="5">
    <source>
        <dbReference type="EMBL" id="ABZ07737.1"/>
    </source>
</evidence>
<organism evidence="5">
    <name type="scientific">uncultured marine microorganism HF4000_ANIW141A21</name>
    <dbReference type="NCBI Taxonomy" id="455535"/>
    <lineage>
        <taxon>unclassified sequences</taxon>
        <taxon>environmental samples</taxon>
    </lineage>
</organism>
<proteinExistence type="inferred from homology"/>
<evidence type="ECO:0000256" key="1">
    <source>
        <dbReference type="ARBA" id="ARBA00022694"/>
    </source>
</evidence>
<dbReference type="SUPFAM" id="SSF88697">
    <property type="entry name" value="PUA domain-like"/>
    <property type="match status" value="1"/>
</dbReference>
<dbReference type="Pfam" id="PF01509">
    <property type="entry name" value="TruB_N"/>
    <property type="match status" value="1"/>
</dbReference>
<dbReference type="GO" id="GO:0031118">
    <property type="term" value="P:rRNA pseudouridine synthesis"/>
    <property type="evidence" value="ECO:0007669"/>
    <property type="project" value="TreeGrafter"/>
</dbReference>
<gene>
    <name evidence="5" type="ORF">ALOHA_HF4000ANIW141A21ctg1g22</name>
</gene>
<accession>B3T578</accession>
<dbReference type="InterPro" id="IPR002501">
    <property type="entry name" value="PsdUridine_synth_N"/>
</dbReference>
<protein>
    <submittedName>
        <fullName evidence="5">Putative TruB family pseudouridylate synthase (N terminal domain)</fullName>
    </submittedName>
</protein>
<dbReference type="GO" id="GO:1990481">
    <property type="term" value="P:mRNA pseudouridine synthesis"/>
    <property type="evidence" value="ECO:0007669"/>
    <property type="project" value="TreeGrafter"/>
</dbReference>
<dbReference type="SUPFAM" id="SSF55120">
    <property type="entry name" value="Pseudouridine synthase"/>
    <property type="match status" value="1"/>
</dbReference>
<dbReference type="InterPro" id="IPR004802">
    <property type="entry name" value="tRNA_PsdUridine_synth_B_fam"/>
</dbReference>
<dbReference type="InterPro" id="IPR036974">
    <property type="entry name" value="PUA_sf"/>
</dbReference>
<dbReference type="GO" id="GO:0000495">
    <property type="term" value="P:box H/ACA sno(s)RNA 3'-end processing"/>
    <property type="evidence" value="ECO:0007669"/>
    <property type="project" value="TreeGrafter"/>
</dbReference>
<dbReference type="PANTHER" id="PTHR23127">
    <property type="entry name" value="CENTROMERE/MICROTUBULE BINDING PROTEIN CBF5"/>
    <property type="match status" value="1"/>
</dbReference>
<dbReference type="Pfam" id="PF01472">
    <property type="entry name" value="PUA"/>
    <property type="match status" value="1"/>
</dbReference>
<dbReference type="NCBIfam" id="TIGR00425">
    <property type="entry name" value="CBF5"/>
    <property type="match status" value="1"/>
</dbReference>
<dbReference type="GO" id="GO:0003723">
    <property type="term" value="F:RNA binding"/>
    <property type="evidence" value="ECO:0007669"/>
    <property type="project" value="InterPro"/>
</dbReference>
<dbReference type="HAMAP" id="MF_01081">
    <property type="entry name" value="TruB_arch"/>
    <property type="match status" value="1"/>
</dbReference>
<dbReference type="SMART" id="SM01136">
    <property type="entry name" value="DKCLD"/>
    <property type="match status" value="1"/>
</dbReference>
<keyword evidence="2" id="KW-0413">Isomerase</keyword>
<dbReference type="InterPro" id="IPR020103">
    <property type="entry name" value="PsdUridine_synth_cat_dom_sf"/>
</dbReference>
<dbReference type="Gene3D" id="3.30.2350.10">
    <property type="entry name" value="Pseudouridine synthase"/>
    <property type="match status" value="1"/>
</dbReference>
<dbReference type="NCBIfam" id="NF003280">
    <property type="entry name" value="PRK04270.1"/>
    <property type="match status" value="1"/>
</dbReference>
<dbReference type="InterPro" id="IPR032819">
    <property type="entry name" value="TruB_C"/>
</dbReference>
<evidence type="ECO:0000259" key="3">
    <source>
        <dbReference type="SMART" id="SM00359"/>
    </source>
</evidence>
<evidence type="ECO:0000256" key="2">
    <source>
        <dbReference type="ARBA" id="ARBA00023235"/>
    </source>
</evidence>
<dbReference type="GO" id="GO:0031120">
    <property type="term" value="P:snRNA pseudouridine synthesis"/>
    <property type="evidence" value="ECO:0007669"/>
    <property type="project" value="TreeGrafter"/>
</dbReference>
<name>B3T578_9ZZZZ</name>
<dbReference type="Gene3D" id="2.30.130.10">
    <property type="entry name" value="PUA domain"/>
    <property type="match status" value="1"/>
</dbReference>
<dbReference type="GO" id="GO:0009982">
    <property type="term" value="F:pseudouridine synthase activity"/>
    <property type="evidence" value="ECO:0007669"/>
    <property type="project" value="InterPro"/>
</dbReference>
<dbReference type="CDD" id="cd21148">
    <property type="entry name" value="PUA_Cbf5"/>
    <property type="match status" value="1"/>
</dbReference>
<evidence type="ECO:0000259" key="4">
    <source>
        <dbReference type="SMART" id="SM01136"/>
    </source>
</evidence>
<dbReference type="AlphaFoldDB" id="B3T578"/>
<feature type="domain" description="PUA" evidence="3">
    <location>
        <begin position="239"/>
        <end position="313"/>
    </location>
</feature>
<keyword evidence="1" id="KW-0819">tRNA processing</keyword>
<reference evidence="5" key="1">
    <citation type="journal article" date="2008" name="ISME J.">
        <title>Genomic patterns of recombination, clonal divergence and environment in marine microbial populations.</title>
        <authorList>
            <person name="Konstantinidis K.T."/>
            <person name="Delong E.F."/>
        </authorList>
    </citation>
    <scope>NUCLEOTIDE SEQUENCE</scope>
</reference>
<dbReference type="Pfam" id="PF08068">
    <property type="entry name" value="DKCLD"/>
    <property type="match status" value="1"/>
</dbReference>
<sequence length="338" mass="37320">MIEQENMIVLDEDITDPKYGSDPHSRKMKDLLDYGLICADKPSGPTSHEVVAWVRLMLNIGKAGHSGTLDPMVTGLLPIGLGHGTKALTTLLLGPKEYIAIARLHSPVDDPKLARIMKEFTGEIYQTPPQRSAVKRARRTRTIYALDLVERQGNLLIFRILCQAGTYVRKLVYDMGEILGPGATMIELRRTRVSNLNDEKGLVRLHDLFDAVARFKESGEESGLRRVVSPIEASLTNLKSMIIRDSAIEAICQGAQLAIPGILGVTGDMAPGDNLALYSQKGEVVAIGKAQMSINDIRDLEKGIAFLTDRVIMKAGTYPKMWKTKEERETPEAKKEEA</sequence>
<dbReference type="EMBL" id="EU016608">
    <property type="protein sequence ID" value="ABZ07737.1"/>
    <property type="molecule type" value="Genomic_DNA"/>
</dbReference>
<dbReference type="InterPro" id="IPR026326">
    <property type="entry name" value="TruB_arch"/>
</dbReference>
<feature type="domain" description="Dyskerin-like" evidence="4">
    <location>
        <begin position="4"/>
        <end position="51"/>
    </location>
</feature>
<dbReference type="PANTHER" id="PTHR23127:SF0">
    <property type="entry name" value="H_ACA RIBONUCLEOPROTEIN COMPLEX SUBUNIT DKC1"/>
    <property type="match status" value="1"/>
</dbReference>
<dbReference type="Pfam" id="PF16198">
    <property type="entry name" value="TruB_C_2"/>
    <property type="match status" value="1"/>
</dbReference>
<dbReference type="InterPro" id="IPR012960">
    <property type="entry name" value="Dyskerin-like"/>
</dbReference>